<comment type="catalytic activity">
    <reaction evidence="6">
        <text>cytidine(1402) in 16S rRNA + S-adenosyl-L-methionine = N(4)-methylcytidine(1402) in 16S rRNA + S-adenosyl-L-homocysteine + H(+)</text>
        <dbReference type="Rhea" id="RHEA:42928"/>
        <dbReference type="Rhea" id="RHEA-COMP:10286"/>
        <dbReference type="Rhea" id="RHEA-COMP:10287"/>
        <dbReference type="ChEBI" id="CHEBI:15378"/>
        <dbReference type="ChEBI" id="CHEBI:57856"/>
        <dbReference type="ChEBI" id="CHEBI:59789"/>
        <dbReference type="ChEBI" id="CHEBI:74506"/>
        <dbReference type="ChEBI" id="CHEBI:82748"/>
        <dbReference type="EC" id="2.1.1.199"/>
    </reaction>
</comment>
<dbReference type="EMBL" id="PHIG01000031">
    <property type="protein sequence ID" value="PJK29760.1"/>
    <property type="molecule type" value="Genomic_DNA"/>
</dbReference>
<feature type="binding site" evidence="6">
    <location>
        <position position="98"/>
    </location>
    <ligand>
        <name>S-adenosyl-L-methionine</name>
        <dbReference type="ChEBI" id="CHEBI:59789"/>
    </ligand>
</feature>
<evidence type="ECO:0000256" key="3">
    <source>
        <dbReference type="ARBA" id="ARBA00022603"/>
    </source>
</evidence>
<dbReference type="PANTHER" id="PTHR11265:SF0">
    <property type="entry name" value="12S RRNA N4-METHYLCYTIDINE METHYLTRANSFERASE"/>
    <property type="match status" value="1"/>
</dbReference>
<evidence type="ECO:0000256" key="5">
    <source>
        <dbReference type="ARBA" id="ARBA00022691"/>
    </source>
</evidence>
<keyword evidence="3 6" id="KW-0489">Methyltransferase</keyword>
<dbReference type="FunFam" id="1.10.150.170:FF:000003">
    <property type="entry name" value="Ribosomal RNA small subunit methyltransferase H"/>
    <property type="match status" value="1"/>
</dbReference>
<dbReference type="SUPFAM" id="SSF53335">
    <property type="entry name" value="S-adenosyl-L-methionine-dependent methyltransferases"/>
    <property type="match status" value="1"/>
</dbReference>
<keyword evidence="9" id="KW-1185">Reference proteome</keyword>
<dbReference type="Pfam" id="PF01795">
    <property type="entry name" value="Methyltransf_5"/>
    <property type="match status" value="1"/>
</dbReference>
<feature type="binding site" evidence="6">
    <location>
        <position position="50"/>
    </location>
    <ligand>
        <name>S-adenosyl-L-methionine</name>
        <dbReference type="ChEBI" id="CHEBI:59789"/>
    </ligand>
</feature>
<feature type="binding site" evidence="6">
    <location>
        <position position="105"/>
    </location>
    <ligand>
        <name>S-adenosyl-L-methionine</name>
        <dbReference type="ChEBI" id="CHEBI:59789"/>
    </ligand>
</feature>
<evidence type="ECO:0000313" key="9">
    <source>
        <dbReference type="Proteomes" id="UP000229498"/>
    </source>
</evidence>
<evidence type="ECO:0000256" key="2">
    <source>
        <dbReference type="ARBA" id="ARBA00022552"/>
    </source>
</evidence>
<keyword evidence="4 6" id="KW-0808">Transferase</keyword>
<organism evidence="8 9">
    <name type="scientific">Minwuia thermotolerans</name>
    <dbReference type="NCBI Taxonomy" id="2056226"/>
    <lineage>
        <taxon>Bacteria</taxon>
        <taxon>Pseudomonadati</taxon>
        <taxon>Pseudomonadota</taxon>
        <taxon>Alphaproteobacteria</taxon>
        <taxon>Minwuiales</taxon>
        <taxon>Minwuiaceae</taxon>
        <taxon>Minwuia</taxon>
    </lineage>
</organism>
<dbReference type="CDD" id="cd02440">
    <property type="entry name" value="AdoMet_MTases"/>
    <property type="match status" value="1"/>
</dbReference>
<dbReference type="InterPro" id="IPR023397">
    <property type="entry name" value="SAM-dep_MeTrfase_MraW_recog"/>
</dbReference>
<feature type="region of interest" description="Disordered" evidence="7">
    <location>
        <begin position="253"/>
        <end position="322"/>
    </location>
</feature>
<evidence type="ECO:0000313" key="8">
    <source>
        <dbReference type="EMBL" id="PJK29760.1"/>
    </source>
</evidence>
<dbReference type="GO" id="GO:0071424">
    <property type="term" value="F:rRNA (cytosine-N4-)-methyltransferase activity"/>
    <property type="evidence" value="ECO:0007669"/>
    <property type="project" value="UniProtKB-UniRule"/>
</dbReference>
<dbReference type="GO" id="GO:0005737">
    <property type="term" value="C:cytoplasm"/>
    <property type="evidence" value="ECO:0007669"/>
    <property type="project" value="UniProtKB-SubCell"/>
</dbReference>
<keyword evidence="6" id="KW-0963">Cytoplasm</keyword>
<dbReference type="GO" id="GO:0070475">
    <property type="term" value="P:rRNA base methylation"/>
    <property type="evidence" value="ECO:0007669"/>
    <property type="project" value="UniProtKB-UniRule"/>
</dbReference>
<dbReference type="Gene3D" id="3.40.50.150">
    <property type="entry name" value="Vaccinia Virus protein VP39"/>
    <property type="match status" value="1"/>
</dbReference>
<feature type="compositionally biased region" description="Basic and acidic residues" evidence="7">
    <location>
        <begin position="253"/>
        <end position="273"/>
    </location>
</feature>
<dbReference type="RefSeq" id="WP_109793037.1">
    <property type="nucleotide sequence ID" value="NZ_PHIG01000031.1"/>
</dbReference>
<dbReference type="HAMAP" id="MF_01007">
    <property type="entry name" value="16SrRNA_methyltr_H"/>
    <property type="match status" value="1"/>
</dbReference>
<dbReference type="OrthoDB" id="9806637at2"/>
<feature type="binding site" evidence="6">
    <location>
        <position position="77"/>
    </location>
    <ligand>
        <name>S-adenosyl-L-methionine</name>
        <dbReference type="ChEBI" id="CHEBI:59789"/>
    </ligand>
</feature>
<evidence type="ECO:0000256" key="4">
    <source>
        <dbReference type="ARBA" id="ARBA00022679"/>
    </source>
</evidence>
<comment type="function">
    <text evidence="6">Specifically methylates the N4 position of cytidine in position 1402 (C1402) of 16S rRNA.</text>
</comment>
<dbReference type="PIRSF" id="PIRSF004486">
    <property type="entry name" value="MraW"/>
    <property type="match status" value="1"/>
</dbReference>
<accession>A0A2M9G249</accession>
<sequence length="322" mass="34903">MSAHLPVMLDEVTAALRVRDGGRYVDCTFGLGGYTAHWLASADCRVYAIDRDPDAIAAAEVMAEAHGGRLTPLHGAFGDMETLLRDADAGAVDGVAMDLGVSSPQLDRAERGFSFLRDGPLDMRMSRSGETAADIVNTWEESRLADLFYHYGEERRSRPAARAVVRARDEAPIDTTGRLAEIIAAAIPAPGSRIHPATRVFQALRIAVNDELGELRRGLRGAERVLAEGGRLAVVSFHSLEDRLVKRFLTERSGAEPRGSRHRPEAADGREPSFRLLKRGAIKPGDAEIERNPRARSARLRVAERSAAAPWPPGAGTEDEAA</sequence>
<dbReference type="InterPro" id="IPR029063">
    <property type="entry name" value="SAM-dependent_MTases_sf"/>
</dbReference>
<gene>
    <name evidence="6" type="primary">rsmH</name>
    <name evidence="8" type="ORF">CVT23_08240</name>
</gene>
<comment type="similarity">
    <text evidence="1 6">Belongs to the methyltransferase superfamily. RsmH family.</text>
</comment>
<evidence type="ECO:0000256" key="7">
    <source>
        <dbReference type="SAM" id="MobiDB-lite"/>
    </source>
</evidence>
<dbReference type="EC" id="2.1.1.199" evidence="6"/>
<name>A0A2M9G249_9PROT</name>
<protein>
    <recommendedName>
        <fullName evidence="6">Ribosomal RNA small subunit methyltransferase H</fullName>
        <ecNumber evidence="6">2.1.1.199</ecNumber>
    </recommendedName>
    <alternativeName>
        <fullName evidence="6">16S rRNA m(4)C1402 methyltransferase</fullName>
    </alternativeName>
    <alternativeName>
        <fullName evidence="6">rRNA (cytosine-N(4)-)-methyltransferase RsmH</fullName>
    </alternativeName>
</protein>
<dbReference type="Gene3D" id="1.10.150.170">
    <property type="entry name" value="Putative methyltransferase TM0872, insert domain"/>
    <property type="match status" value="1"/>
</dbReference>
<evidence type="ECO:0000256" key="1">
    <source>
        <dbReference type="ARBA" id="ARBA00010396"/>
    </source>
</evidence>
<dbReference type="SUPFAM" id="SSF81799">
    <property type="entry name" value="Putative methyltransferase TM0872, insert domain"/>
    <property type="match status" value="1"/>
</dbReference>
<proteinExistence type="inferred from homology"/>
<evidence type="ECO:0000256" key="6">
    <source>
        <dbReference type="HAMAP-Rule" id="MF_01007"/>
    </source>
</evidence>
<dbReference type="PANTHER" id="PTHR11265">
    <property type="entry name" value="S-ADENOSYL-METHYLTRANSFERASE MRAW"/>
    <property type="match status" value="1"/>
</dbReference>
<dbReference type="InterPro" id="IPR002903">
    <property type="entry name" value="RsmH"/>
</dbReference>
<feature type="binding site" evidence="6">
    <location>
        <begin position="32"/>
        <end position="34"/>
    </location>
    <ligand>
        <name>S-adenosyl-L-methionine</name>
        <dbReference type="ChEBI" id="CHEBI:59789"/>
    </ligand>
</feature>
<keyword evidence="5 6" id="KW-0949">S-adenosyl-L-methionine</keyword>
<dbReference type="NCBIfam" id="TIGR00006">
    <property type="entry name" value="16S rRNA (cytosine(1402)-N(4))-methyltransferase RsmH"/>
    <property type="match status" value="1"/>
</dbReference>
<comment type="subcellular location">
    <subcellularLocation>
        <location evidence="6">Cytoplasm</location>
    </subcellularLocation>
</comment>
<comment type="caution">
    <text evidence="8">The sequence shown here is derived from an EMBL/GenBank/DDBJ whole genome shotgun (WGS) entry which is preliminary data.</text>
</comment>
<keyword evidence="2 6" id="KW-0698">rRNA processing</keyword>
<reference evidence="8 9" key="1">
    <citation type="submission" date="2017-11" db="EMBL/GenBank/DDBJ databases">
        <title>Draft genome sequence of Rhizobiales bacterium SY3-13.</title>
        <authorList>
            <person name="Sun C."/>
        </authorList>
    </citation>
    <scope>NUCLEOTIDE SEQUENCE [LARGE SCALE GENOMIC DNA]</scope>
    <source>
        <strain evidence="8 9">SY3-13</strain>
    </source>
</reference>
<dbReference type="Proteomes" id="UP000229498">
    <property type="component" value="Unassembled WGS sequence"/>
</dbReference>
<dbReference type="AlphaFoldDB" id="A0A2M9G249"/>